<dbReference type="Proteomes" id="UP001370100">
    <property type="component" value="Unassembled WGS sequence"/>
</dbReference>
<feature type="compositionally biased region" description="Low complexity" evidence="1">
    <location>
        <begin position="59"/>
        <end position="88"/>
    </location>
</feature>
<evidence type="ECO:0000313" key="3">
    <source>
        <dbReference type="EMBL" id="MEJ2886194.1"/>
    </source>
</evidence>
<gene>
    <name evidence="3" type="ORF">WCD41_06995</name>
</gene>
<feature type="region of interest" description="Disordered" evidence="1">
    <location>
        <begin position="59"/>
        <end position="152"/>
    </location>
</feature>
<protein>
    <submittedName>
        <fullName evidence="3">Uncharacterized protein</fullName>
    </submittedName>
</protein>
<keyword evidence="4" id="KW-1185">Reference proteome</keyword>
<feature type="signal peptide" evidence="2">
    <location>
        <begin position="1"/>
        <end position="30"/>
    </location>
</feature>
<keyword evidence="2" id="KW-0732">Signal</keyword>
<reference evidence="3 4" key="1">
    <citation type="submission" date="2024-03" db="EMBL/GenBank/DDBJ databases">
        <title>Actinomycetospora sp. OC33-EN06, a novel actinomycete isolated from wild orchid (Aerides multiflora).</title>
        <authorList>
            <person name="Suriyachadkun C."/>
        </authorList>
    </citation>
    <scope>NUCLEOTIDE SEQUENCE [LARGE SCALE GENOMIC DNA]</scope>
    <source>
        <strain evidence="3 4">OC33-EN06</strain>
    </source>
</reference>
<sequence>MRGRRSSRSAAVVLAGCVGLAVMAPGLALADPSDDATAASACEAQGAGYRLVGGVCEAPASRSDADSSAATDADSSGPTTSTAPPAGSLLPGVTTSETGQQDTGETPTGVTQTGVTQTGDTPTGPQARLTDGATADTATTGTTGDATAPTPTALAAGGEQLVTDLAGITLPGGITLPDDFVPGAGSLTDLLGDLEIPTTVPEGGFTNPQQACAYLAGGLAFEGTPAQLEQLGTALSQFCGALPTSFTGIDLDDLVDDLGELVRHCPEPDQHTLNITNVYVTNEWWGAYWHHRYDVDCPELTYDEANAILDADSSDPFRLDRDDDGVACEDNAHGDDVDYVSYPEGGVATGDGSTGSGASAVEVALAAGALSGLGVTGLVLVRRFARQG</sequence>
<evidence type="ECO:0000256" key="1">
    <source>
        <dbReference type="SAM" id="MobiDB-lite"/>
    </source>
</evidence>
<proteinExistence type="predicted"/>
<dbReference type="EMBL" id="JBBEGL010000002">
    <property type="protein sequence ID" value="MEJ2886194.1"/>
    <property type="molecule type" value="Genomic_DNA"/>
</dbReference>
<accession>A0ABU8N423</accession>
<feature type="compositionally biased region" description="Low complexity" evidence="1">
    <location>
        <begin position="102"/>
        <end position="152"/>
    </location>
</feature>
<comment type="caution">
    <text evidence="3">The sequence shown here is derived from an EMBL/GenBank/DDBJ whole genome shotgun (WGS) entry which is preliminary data.</text>
</comment>
<name>A0ABU8N423_9PSEU</name>
<feature type="chain" id="PRO_5045452449" evidence="2">
    <location>
        <begin position="31"/>
        <end position="388"/>
    </location>
</feature>
<organism evidence="3 4">
    <name type="scientific">Actinomycetospora aeridis</name>
    <dbReference type="NCBI Taxonomy" id="3129231"/>
    <lineage>
        <taxon>Bacteria</taxon>
        <taxon>Bacillati</taxon>
        <taxon>Actinomycetota</taxon>
        <taxon>Actinomycetes</taxon>
        <taxon>Pseudonocardiales</taxon>
        <taxon>Pseudonocardiaceae</taxon>
        <taxon>Actinomycetospora</taxon>
    </lineage>
</organism>
<dbReference type="RefSeq" id="WP_337712682.1">
    <property type="nucleotide sequence ID" value="NZ_JBBEGL010000002.1"/>
</dbReference>
<evidence type="ECO:0000313" key="4">
    <source>
        <dbReference type="Proteomes" id="UP001370100"/>
    </source>
</evidence>
<evidence type="ECO:0000256" key="2">
    <source>
        <dbReference type="SAM" id="SignalP"/>
    </source>
</evidence>